<feature type="compositionally biased region" description="Polar residues" evidence="2">
    <location>
        <begin position="7"/>
        <end position="27"/>
    </location>
</feature>
<evidence type="ECO:0008006" key="5">
    <source>
        <dbReference type="Google" id="ProtNLM"/>
    </source>
</evidence>
<keyword evidence="1" id="KW-0175">Coiled coil</keyword>
<organism evidence="3 4">
    <name type="scientific">Dreissena polymorpha</name>
    <name type="common">Zebra mussel</name>
    <name type="synonym">Mytilus polymorpha</name>
    <dbReference type="NCBI Taxonomy" id="45954"/>
    <lineage>
        <taxon>Eukaryota</taxon>
        <taxon>Metazoa</taxon>
        <taxon>Spiralia</taxon>
        <taxon>Lophotrochozoa</taxon>
        <taxon>Mollusca</taxon>
        <taxon>Bivalvia</taxon>
        <taxon>Autobranchia</taxon>
        <taxon>Heteroconchia</taxon>
        <taxon>Euheterodonta</taxon>
        <taxon>Imparidentia</taxon>
        <taxon>Neoheterodontei</taxon>
        <taxon>Myida</taxon>
        <taxon>Dreissenoidea</taxon>
        <taxon>Dreissenidae</taxon>
        <taxon>Dreissena</taxon>
    </lineage>
</organism>
<dbReference type="Proteomes" id="UP000828390">
    <property type="component" value="Unassembled WGS sequence"/>
</dbReference>
<reference evidence="3" key="2">
    <citation type="submission" date="2020-11" db="EMBL/GenBank/DDBJ databases">
        <authorList>
            <person name="McCartney M.A."/>
            <person name="Auch B."/>
            <person name="Kono T."/>
            <person name="Mallez S."/>
            <person name="Becker A."/>
            <person name="Gohl D.M."/>
            <person name="Silverstein K.A.T."/>
            <person name="Koren S."/>
            <person name="Bechman K.B."/>
            <person name="Herman A."/>
            <person name="Abrahante J.E."/>
            <person name="Garbe J."/>
        </authorList>
    </citation>
    <scope>NUCLEOTIDE SEQUENCE</scope>
    <source>
        <strain evidence="3">Duluth1</strain>
        <tissue evidence="3">Whole animal</tissue>
    </source>
</reference>
<protein>
    <recommendedName>
        <fullName evidence="5">Zinc finger DNA binding protein</fullName>
    </recommendedName>
</protein>
<sequence>MHKRIHSSTASEATNTDSSLLDNTVFENSNSKTNAKSKKKTSKPDTKKQKTIETYTEMVPRENGSHSENVIKKQLDEISAKLSKVLTKDDTSFIKDIIKETVEQLKEKLLGSVLKRLEILEGTVFEQKSDIEFLKTEIQSKDAQIEKLKSEIHATVNEKNKESNKYEEIANTAEQYSRRNNLRMTGVPGDQDRQSSIAVTNQVVSLVNRYLNIPINESDIDIAHRLGKFKQGENRPVIIKFVRRQIKVDIVKNSKRFKRSGIFVNDDLTKLNAEVLASTRLKDPQNVERAWSFEGSIYVLFKGNQQAVQIKYADYKSWLEKSWPKKSYS</sequence>
<gene>
    <name evidence="3" type="ORF">DPMN_160237</name>
</gene>
<comment type="caution">
    <text evidence="3">The sequence shown here is derived from an EMBL/GenBank/DDBJ whole genome shotgun (WGS) entry which is preliminary data.</text>
</comment>
<evidence type="ECO:0000313" key="3">
    <source>
        <dbReference type="EMBL" id="KAH3782323.1"/>
    </source>
</evidence>
<dbReference type="Gene3D" id="3.30.70.1820">
    <property type="entry name" value="L1 transposable element, RRM domain"/>
    <property type="match status" value="1"/>
</dbReference>
<feature type="coiled-coil region" evidence="1">
    <location>
        <begin position="131"/>
        <end position="179"/>
    </location>
</feature>
<evidence type="ECO:0000313" key="4">
    <source>
        <dbReference type="Proteomes" id="UP000828390"/>
    </source>
</evidence>
<dbReference type="AlphaFoldDB" id="A0A9D4EN36"/>
<keyword evidence="4" id="KW-1185">Reference proteome</keyword>
<name>A0A9D4EN36_DREPO</name>
<evidence type="ECO:0000256" key="2">
    <source>
        <dbReference type="SAM" id="MobiDB-lite"/>
    </source>
</evidence>
<dbReference type="EMBL" id="JAIWYP010000008">
    <property type="protein sequence ID" value="KAH3782323.1"/>
    <property type="molecule type" value="Genomic_DNA"/>
</dbReference>
<accession>A0A9D4EN36</accession>
<evidence type="ECO:0000256" key="1">
    <source>
        <dbReference type="SAM" id="Coils"/>
    </source>
</evidence>
<proteinExistence type="predicted"/>
<feature type="region of interest" description="Disordered" evidence="2">
    <location>
        <begin position="1"/>
        <end position="50"/>
    </location>
</feature>
<reference evidence="3" key="1">
    <citation type="journal article" date="2019" name="bioRxiv">
        <title>The Genome of the Zebra Mussel, Dreissena polymorpha: A Resource for Invasive Species Research.</title>
        <authorList>
            <person name="McCartney M.A."/>
            <person name="Auch B."/>
            <person name="Kono T."/>
            <person name="Mallez S."/>
            <person name="Zhang Y."/>
            <person name="Obille A."/>
            <person name="Becker A."/>
            <person name="Abrahante J.E."/>
            <person name="Garbe J."/>
            <person name="Badalamenti J.P."/>
            <person name="Herman A."/>
            <person name="Mangelson H."/>
            <person name="Liachko I."/>
            <person name="Sullivan S."/>
            <person name="Sone E.D."/>
            <person name="Koren S."/>
            <person name="Silverstein K.A.T."/>
            <person name="Beckman K.B."/>
            <person name="Gohl D.M."/>
        </authorList>
    </citation>
    <scope>NUCLEOTIDE SEQUENCE</scope>
    <source>
        <strain evidence="3">Duluth1</strain>
        <tissue evidence="3">Whole animal</tissue>
    </source>
</reference>